<reference evidence="2 3" key="1">
    <citation type="submission" date="2020-12" db="EMBL/GenBank/DDBJ databases">
        <title>FDA dAtabase for Regulatory Grade micrObial Sequences (FDA-ARGOS): Supporting development and validation of Infectious Disease Dx tests.</title>
        <authorList>
            <person name="Nelson B."/>
            <person name="Plummer A."/>
            <person name="Tallon L."/>
            <person name="Sadzewicz L."/>
            <person name="Zhao X."/>
            <person name="Boylan J."/>
            <person name="Ott S."/>
            <person name="Bowen H."/>
            <person name="Vavikolanu K."/>
            <person name="Mehta A."/>
            <person name="Aluvathingal J."/>
            <person name="Nadendla S."/>
            <person name="Myers T."/>
            <person name="Yan Y."/>
            <person name="Sichtig H."/>
        </authorList>
    </citation>
    <scope>NUCLEOTIDE SEQUENCE [LARGE SCALE GENOMIC DNA]</scope>
    <source>
        <strain evidence="2 3">FDAARGOS_923</strain>
    </source>
</reference>
<gene>
    <name evidence="2" type="ORF">I6G80_10840</name>
</gene>
<proteinExistence type="predicted"/>
<feature type="transmembrane region" description="Helical" evidence="1">
    <location>
        <begin position="12"/>
        <end position="37"/>
    </location>
</feature>
<accession>A0AB37H0E4</accession>
<keyword evidence="1" id="KW-0472">Membrane</keyword>
<keyword evidence="1" id="KW-1133">Transmembrane helix</keyword>
<dbReference type="Proteomes" id="UP000595038">
    <property type="component" value="Chromosome"/>
</dbReference>
<evidence type="ECO:0000256" key="1">
    <source>
        <dbReference type="SAM" id="Phobius"/>
    </source>
</evidence>
<sequence>MDRKKSKLNWDFVFLFILFSLILVDLLIFAGVIKSFFGKIDTTLYSACIAFIGAIIGGGITYYGVKKTIKANEDLNYKNELPEKILSIEEVINNVREVYEKQIPIMKIRIREEGRAFFYIGKKDGEVRLIVGSLYNPLMRENLDGYKNKLIFVDGEAFKIFLDFKEKLQNIEWYSREAEDLVFDYAKFEYPDLENAINNNEPTAEHEKRLGNLEKSISDLESRFKNELIQLYKEFHYQLVSKQTRLLDQLRGPLY</sequence>
<evidence type="ECO:0000313" key="2">
    <source>
        <dbReference type="EMBL" id="QPR74707.1"/>
    </source>
</evidence>
<dbReference type="EMBL" id="CP065647">
    <property type="protein sequence ID" value="QPR74707.1"/>
    <property type="molecule type" value="Genomic_DNA"/>
</dbReference>
<feature type="transmembrane region" description="Helical" evidence="1">
    <location>
        <begin position="43"/>
        <end position="65"/>
    </location>
</feature>
<name>A0AB37H0E4_BACLI</name>
<dbReference type="RefSeq" id="WP_035338270.1">
    <property type="nucleotide sequence ID" value="NZ_CP026522.1"/>
</dbReference>
<evidence type="ECO:0000313" key="3">
    <source>
        <dbReference type="Proteomes" id="UP000595038"/>
    </source>
</evidence>
<protein>
    <submittedName>
        <fullName evidence="2">Uncharacterized protein</fullName>
    </submittedName>
</protein>
<organism evidence="2 3">
    <name type="scientific">Bacillus licheniformis</name>
    <dbReference type="NCBI Taxonomy" id="1402"/>
    <lineage>
        <taxon>Bacteria</taxon>
        <taxon>Bacillati</taxon>
        <taxon>Bacillota</taxon>
        <taxon>Bacilli</taxon>
        <taxon>Bacillales</taxon>
        <taxon>Bacillaceae</taxon>
        <taxon>Bacillus</taxon>
    </lineage>
</organism>
<dbReference type="AlphaFoldDB" id="A0AB37H0E4"/>
<keyword evidence="1" id="KW-0812">Transmembrane</keyword>